<proteinExistence type="predicted"/>
<evidence type="ECO:0000313" key="2">
    <source>
        <dbReference type="Proteomes" id="UP000008952"/>
    </source>
</evidence>
<sequence>MTVDARTLLNRAFDKRALVQDSAFLATLGVLEARLVKNFDGLDKVGRALAMRGQSDQLHMKHDKNGLSDHDHFIVVTLKERPDETLALCRLSLSERLNVSENFKTAGLVGDFEVQVNQKEPCFLTISPFEFTETLKVHRAQALLWHAIAQYCALYDVDYVVGSLAFNSRYPAAYALELSYLYHFCRAQSGLRAMAKNGVTMDIMPQEAIKPHEAFSALPPTLRYCLRLGAKVSENAIVDALNNQTRIFLLFPARTMRP</sequence>
<evidence type="ECO:0000313" key="1">
    <source>
        <dbReference type="EMBL" id="EJF91045.1"/>
    </source>
</evidence>
<accession>J1K1U2</accession>
<dbReference type="Proteomes" id="UP000008952">
    <property type="component" value="Unassembled WGS sequence"/>
</dbReference>
<organism evidence="1 2">
    <name type="scientific">Bartonella tamiae Th239</name>
    <dbReference type="NCBI Taxonomy" id="1094558"/>
    <lineage>
        <taxon>Bacteria</taxon>
        <taxon>Pseudomonadati</taxon>
        <taxon>Pseudomonadota</taxon>
        <taxon>Alphaproteobacteria</taxon>
        <taxon>Hyphomicrobiales</taxon>
        <taxon>Bartonellaceae</taxon>
        <taxon>Bartonella</taxon>
    </lineage>
</organism>
<comment type="caution">
    <text evidence="1">The sequence shown here is derived from an EMBL/GenBank/DDBJ whole genome shotgun (WGS) entry which is preliminary data.</text>
</comment>
<gene>
    <name evidence="1" type="ORF">ME5_00377</name>
</gene>
<dbReference type="HOGENOM" id="CLU_1076299_0_0_5"/>
<dbReference type="OrthoDB" id="9787072at2"/>
<dbReference type="RefSeq" id="WP_008037934.1">
    <property type="nucleotide sequence ID" value="NZ_JH725147.1"/>
</dbReference>
<dbReference type="STRING" id="1094558.ME5_00377"/>
<dbReference type="EMBL" id="AIMB01000003">
    <property type="protein sequence ID" value="EJF91045.1"/>
    <property type="molecule type" value="Genomic_DNA"/>
</dbReference>
<keyword evidence="2" id="KW-1185">Reference proteome</keyword>
<dbReference type="AlphaFoldDB" id="J1K1U2"/>
<protein>
    <submittedName>
        <fullName evidence="1">Uncharacterized protein</fullName>
    </submittedName>
</protein>
<name>J1K1U2_9HYPH</name>
<reference evidence="1 2" key="1">
    <citation type="submission" date="2012-03" db="EMBL/GenBank/DDBJ databases">
        <title>The Genome Sequence of Bartonella tamiae Th239.</title>
        <authorList>
            <consortium name="The Broad Institute Genome Sequencing Platform"/>
            <consortium name="The Broad Institute Genome Sequencing Center for Infectious Disease"/>
            <person name="Feldgarden M."/>
            <person name="Kirby J."/>
            <person name="Kosoy M."/>
            <person name="Birtles R."/>
            <person name="Probert W.S."/>
            <person name="Chiaraviglio L."/>
            <person name="Young S.K."/>
            <person name="Zeng Q."/>
            <person name="Gargeya S."/>
            <person name="Fitzgerald M."/>
            <person name="Haas B."/>
            <person name="Abouelleil A."/>
            <person name="Alvarado L."/>
            <person name="Arachchi H.M."/>
            <person name="Berlin A."/>
            <person name="Chapman S.B."/>
            <person name="Gearin G."/>
            <person name="Goldberg J."/>
            <person name="Griggs A."/>
            <person name="Gujja S."/>
            <person name="Hansen M."/>
            <person name="Heiman D."/>
            <person name="Howarth C."/>
            <person name="Larimer J."/>
            <person name="Lui A."/>
            <person name="MacDonald P.J.P."/>
            <person name="McCowen C."/>
            <person name="Montmayeur A."/>
            <person name="Murphy C."/>
            <person name="Neiman D."/>
            <person name="Pearson M."/>
            <person name="Priest M."/>
            <person name="Roberts A."/>
            <person name="Saif S."/>
            <person name="Shea T."/>
            <person name="Sisk P."/>
            <person name="Stolte C."/>
            <person name="Sykes S."/>
            <person name="Wortman J."/>
            <person name="Nusbaum C."/>
            <person name="Birren B."/>
        </authorList>
    </citation>
    <scope>NUCLEOTIDE SEQUENCE [LARGE SCALE GENOMIC DNA]</scope>
    <source>
        <strain evidence="1 2">Th239</strain>
    </source>
</reference>
<dbReference type="eggNOG" id="COG3176">
    <property type="taxonomic scope" value="Bacteria"/>
</dbReference>
<dbReference type="PATRIC" id="fig|1094558.3.peg.415"/>